<accession>A0A1I8MXV9</accession>
<evidence type="ECO:0000313" key="8">
    <source>
        <dbReference type="Proteomes" id="UP001652621"/>
    </source>
</evidence>
<dbReference type="VEuPathDB" id="VectorBase:MDOA009536"/>
<organism evidence="7">
    <name type="scientific">Musca domestica</name>
    <name type="common">House fly</name>
    <dbReference type="NCBI Taxonomy" id="7370"/>
    <lineage>
        <taxon>Eukaryota</taxon>
        <taxon>Metazoa</taxon>
        <taxon>Ecdysozoa</taxon>
        <taxon>Arthropoda</taxon>
        <taxon>Hexapoda</taxon>
        <taxon>Insecta</taxon>
        <taxon>Pterygota</taxon>
        <taxon>Neoptera</taxon>
        <taxon>Endopterygota</taxon>
        <taxon>Diptera</taxon>
        <taxon>Brachycera</taxon>
        <taxon>Muscomorpha</taxon>
        <taxon>Muscoidea</taxon>
        <taxon>Muscidae</taxon>
        <taxon>Musca</taxon>
    </lineage>
</organism>
<dbReference type="PANTHER" id="PTHR11731:SF154">
    <property type="entry name" value="VENOM DIPEPTIDYL PEPTIDASE 4-LIKE PROTEIN"/>
    <property type="match status" value="1"/>
</dbReference>
<evidence type="ECO:0000259" key="6">
    <source>
        <dbReference type="Pfam" id="PF00930"/>
    </source>
</evidence>
<keyword evidence="8" id="KW-1185">Reference proteome</keyword>
<dbReference type="InterPro" id="IPR050278">
    <property type="entry name" value="Serine_Prot_S9B/DPPIV"/>
</dbReference>
<evidence type="ECO:0000259" key="5">
    <source>
        <dbReference type="Pfam" id="PF00326"/>
    </source>
</evidence>
<evidence type="ECO:0000256" key="4">
    <source>
        <dbReference type="SAM" id="SignalP"/>
    </source>
</evidence>
<dbReference type="SUPFAM" id="SSF82171">
    <property type="entry name" value="DPP6 N-terminal domain-like"/>
    <property type="match status" value="1"/>
</dbReference>
<dbReference type="OrthoDB" id="16520at2759"/>
<dbReference type="GO" id="GO:0008236">
    <property type="term" value="F:serine-type peptidase activity"/>
    <property type="evidence" value="ECO:0007669"/>
    <property type="project" value="InterPro"/>
</dbReference>
<dbReference type="InterPro" id="IPR029058">
    <property type="entry name" value="AB_hydrolase_fold"/>
</dbReference>
<sequence>MHFPKVLVAFCAIICCYHLVPVGGIPVHGRQNTKKPWSLTEALSASGAIRSSNVTWITDNELYYTSTDRSIHKFNAATGEDSIFVTSDFLEIYKTGSSFTLSPDNTKILVRYGVEEIFRHSYIAKYDVFDIATRTSISIHNGEKLQYCAWSPIKDRLGYVYNNNVFIHYDDSIELQITSDGVNGVIYNGIPDWVYEEEVLASGSAMWWSPDGNHLAVGIFNDTEVETFKYFLYGEAEDPEYQYPKEVDLKYPKPGTNNPVVALRIFDLNVNPTYVTIKAPVNVVSNDHILQNVAWTHDGKVLITWLNRRQNIASLQLCNTTGECEEVKQLQEPKGWVTMGNPMCLQESNSCLFAYWIDNWYQVWNLDLQSGQNLWTKRGNFTVLRVYGYDETNKKLYYQATMAHNPSIYHVFSNDDCLSCDLKDTERELCKSAFASFSKGFSYYTVTCSGPNPSYTKVIETKTNRVVKDWELNLPFREFLATKLRPKVRFMNVTLADGSEGIVKLQLPPGLDENSNKKYPMIVYVYGGPNSVRVTNGFTVGFEGYMTTNRDVIYAQIDGRGTGNKGQDLLFSVNNHLGEFEVEDQIFVTKFLQHNLTYVDEERTGIWGWSYGGYMTARTLAHDNENVFQCGVSVAPVTSWLYYDTIYTERYMGLPTEGDNLKKYLETSVLEEISNFRTHNYMLIHGSGDDNVHYQQSLMLAKVLQANDILFEEMTYTDENHSIGNFLPHLYHTMDNFWINCLNLDVDENEIF</sequence>
<feature type="chain" id="PRO_5044561080" description="Venom dipeptidyl peptidase 4" evidence="4">
    <location>
        <begin position="25"/>
        <end position="752"/>
    </location>
</feature>
<comment type="similarity">
    <text evidence="1">Belongs to the peptidase S9B family. DPPIV subfamily.</text>
</comment>
<proteinExistence type="inferred from homology"/>
<dbReference type="InterPro" id="IPR002469">
    <property type="entry name" value="Peptidase_S9B_N"/>
</dbReference>
<reference evidence="9" key="2">
    <citation type="submission" date="2025-04" db="UniProtKB">
        <authorList>
            <consortium name="RefSeq"/>
        </authorList>
    </citation>
    <scope>IDENTIFICATION</scope>
    <source>
        <strain evidence="9">Aabys</strain>
    </source>
</reference>
<dbReference type="PANTHER" id="PTHR11731">
    <property type="entry name" value="PROTEASE FAMILY S9B,C DIPEPTIDYL-PEPTIDASE IV-RELATED"/>
    <property type="match status" value="1"/>
</dbReference>
<dbReference type="Proteomes" id="UP001652621">
    <property type="component" value="Unplaced"/>
</dbReference>
<dbReference type="GeneID" id="101898217"/>
<protein>
    <recommendedName>
        <fullName evidence="3">Venom dipeptidyl peptidase 4</fullName>
    </recommendedName>
</protein>
<reference evidence="7" key="1">
    <citation type="submission" date="2020-05" db="UniProtKB">
        <authorList>
            <consortium name="EnsemblMetazoa"/>
        </authorList>
    </citation>
    <scope>IDENTIFICATION</scope>
    <source>
        <strain evidence="7">Aabys</strain>
    </source>
</reference>
<keyword evidence="4" id="KW-0732">Signal</keyword>
<dbReference type="Pfam" id="PF00930">
    <property type="entry name" value="DPPIV_N"/>
    <property type="match status" value="1"/>
</dbReference>
<dbReference type="Gene3D" id="3.40.50.1820">
    <property type="entry name" value="alpha/beta hydrolase"/>
    <property type="match status" value="1"/>
</dbReference>
<feature type="domain" description="Dipeptidylpeptidase IV N-terminal" evidence="6">
    <location>
        <begin position="102"/>
        <end position="453"/>
    </location>
</feature>
<dbReference type="eggNOG" id="KOG2100">
    <property type="taxonomic scope" value="Eukaryota"/>
</dbReference>
<evidence type="ECO:0000313" key="7">
    <source>
        <dbReference type="EnsemblMetazoa" id="MDOA009536-PA"/>
    </source>
</evidence>
<keyword evidence="2" id="KW-0325">Glycoprotein</keyword>
<dbReference type="EnsemblMetazoa" id="MDOA009536-RA">
    <property type="protein sequence ID" value="MDOA009536-PA"/>
    <property type="gene ID" value="MDOA009536"/>
</dbReference>
<dbReference type="AlphaFoldDB" id="A0A1I8MXV9"/>
<dbReference type="VEuPathDB" id="VectorBase:MDOMA2_004336"/>
<evidence type="ECO:0000313" key="9">
    <source>
        <dbReference type="RefSeq" id="XP_005189608.1"/>
    </source>
</evidence>
<dbReference type="FunFam" id="3.40.50.1820:FF:000003">
    <property type="entry name" value="Dipeptidyl peptidase 4"/>
    <property type="match status" value="1"/>
</dbReference>
<name>A0A1I8MXV9_MUSDO</name>
<dbReference type="Gene3D" id="2.140.10.30">
    <property type="entry name" value="Dipeptidylpeptidase IV, N-terminal domain"/>
    <property type="match status" value="1"/>
</dbReference>
<dbReference type="RefSeq" id="XP_005189608.1">
    <property type="nucleotide sequence ID" value="XM_005189551.3"/>
</dbReference>
<gene>
    <name evidence="7" type="primary">101898217</name>
    <name evidence="9" type="synonym">LOC101898217</name>
</gene>
<dbReference type="STRING" id="7370.A0A1I8MXV9"/>
<dbReference type="GO" id="GO:0005886">
    <property type="term" value="C:plasma membrane"/>
    <property type="evidence" value="ECO:0007669"/>
    <property type="project" value="TreeGrafter"/>
</dbReference>
<dbReference type="InterPro" id="IPR001375">
    <property type="entry name" value="Peptidase_S9_cat"/>
</dbReference>
<dbReference type="GO" id="GO:0008239">
    <property type="term" value="F:dipeptidyl-peptidase activity"/>
    <property type="evidence" value="ECO:0007669"/>
    <property type="project" value="TreeGrafter"/>
</dbReference>
<dbReference type="GO" id="GO:0006508">
    <property type="term" value="P:proteolysis"/>
    <property type="evidence" value="ECO:0007669"/>
    <property type="project" value="InterPro"/>
</dbReference>
<feature type="signal peptide" evidence="4">
    <location>
        <begin position="1"/>
        <end position="24"/>
    </location>
</feature>
<evidence type="ECO:0000256" key="3">
    <source>
        <dbReference type="ARBA" id="ARBA00072929"/>
    </source>
</evidence>
<evidence type="ECO:0000256" key="1">
    <source>
        <dbReference type="ARBA" id="ARBA00010036"/>
    </source>
</evidence>
<evidence type="ECO:0000256" key="2">
    <source>
        <dbReference type="ARBA" id="ARBA00023180"/>
    </source>
</evidence>
<dbReference type="SUPFAM" id="SSF53474">
    <property type="entry name" value="alpha/beta-Hydrolases"/>
    <property type="match status" value="1"/>
</dbReference>
<dbReference type="Pfam" id="PF00326">
    <property type="entry name" value="Peptidase_S9"/>
    <property type="match status" value="1"/>
</dbReference>
<dbReference type="KEGG" id="mde:101898217"/>
<feature type="domain" description="Peptidase S9 prolyl oligopeptidase catalytic" evidence="5">
    <location>
        <begin position="543"/>
        <end position="743"/>
    </location>
</feature>